<sequence length="115" mass="13433">MRTVLRTRLARADQLLFTFCLRFVITSLFRSDLPEFRAHGVQLVAARDRQSKTRRVAPRHTFSRKPSNGQQWPHSCQFLRVIQCRADALHLRTEVSQTGIPIHSMLIDDHSIFYT</sequence>
<proteinExistence type="predicted"/>
<keyword evidence="2" id="KW-1185">Reference proteome</keyword>
<comment type="caution">
    <text evidence="1">The sequence shown here is derived from an EMBL/GenBank/DDBJ whole genome shotgun (WGS) entry which is preliminary data.</text>
</comment>
<dbReference type="RefSeq" id="XP_043033107.1">
    <property type="nucleotide sequence ID" value="XM_043181922.1"/>
</dbReference>
<reference evidence="1" key="1">
    <citation type="submission" date="2020-11" db="EMBL/GenBank/DDBJ databases">
        <title>Adaptations for nitrogen fixation in a non-lichenized fungal sporocarp promotes dispersal by wood-feeding termites.</title>
        <authorList>
            <consortium name="DOE Joint Genome Institute"/>
            <person name="Koch R.A."/>
            <person name="Yoon G."/>
            <person name="Arayal U."/>
            <person name="Lail K."/>
            <person name="Amirebrahimi M."/>
            <person name="Labutti K."/>
            <person name="Lipzen A."/>
            <person name="Riley R."/>
            <person name="Barry K."/>
            <person name="Henrissat B."/>
            <person name="Grigoriev I.V."/>
            <person name="Herr J.R."/>
            <person name="Aime M.C."/>
        </authorList>
    </citation>
    <scope>NUCLEOTIDE SEQUENCE</scope>
    <source>
        <strain evidence="1">MCA 3950</strain>
    </source>
</reference>
<dbReference type="GeneID" id="66104218"/>
<gene>
    <name evidence="1" type="ORF">BT62DRAFT_697804</name>
</gene>
<dbReference type="AlphaFoldDB" id="A0A9P7VFG7"/>
<accession>A0A9P7VFG7</accession>
<evidence type="ECO:0000313" key="1">
    <source>
        <dbReference type="EMBL" id="KAG7439607.1"/>
    </source>
</evidence>
<evidence type="ECO:0000313" key="2">
    <source>
        <dbReference type="Proteomes" id="UP000812287"/>
    </source>
</evidence>
<dbReference type="Proteomes" id="UP000812287">
    <property type="component" value="Unassembled WGS sequence"/>
</dbReference>
<organism evidence="1 2">
    <name type="scientific">Guyanagaster necrorhizus</name>
    <dbReference type="NCBI Taxonomy" id="856835"/>
    <lineage>
        <taxon>Eukaryota</taxon>
        <taxon>Fungi</taxon>
        <taxon>Dikarya</taxon>
        <taxon>Basidiomycota</taxon>
        <taxon>Agaricomycotina</taxon>
        <taxon>Agaricomycetes</taxon>
        <taxon>Agaricomycetidae</taxon>
        <taxon>Agaricales</taxon>
        <taxon>Marasmiineae</taxon>
        <taxon>Physalacriaceae</taxon>
        <taxon>Guyanagaster</taxon>
    </lineage>
</organism>
<name>A0A9P7VFG7_9AGAR</name>
<protein>
    <submittedName>
        <fullName evidence="1">Uncharacterized protein</fullName>
    </submittedName>
</protein>
<dbReference type="EMBL" id="MU250589">
    <property type="protein sequence ID" value="KAG7439607.1"/>
    <property type="molecule type" value="Genomic_DNA"/>
</dbReference>